<evidence type="ECO:0000313" key="2">
    <source>
        <dbReference type="Proteomes" id="UP000324222"/>
    </source>
</evidence>
<dbReference type="Proteomes" id="UP000324222">
    <property type="component" value="Unassembled WGS sequence"/>
</dbReference>
<dbReference type="EMBL" id="VSRR010000505">
    <property type="protein sequence ID" value="MPC16426.1"/>
    <property type="molecule type" value="Genomic_DNA"/>
</dbReference>
<reference evidence="1 2" key="1">
    <citation type="submission" date="2019-05" db="EMBL/GenBank/DDBJ databases">
        <title>Another draft genome of Portunus trituberculatus and its Hox gene families provides insights of decapod evolution.</title>
        <authorList>
            <person name="Jeong J.-H."/>
            <person name="Song I."/>
            <person name="Kim S."/>
            <person name="Choi T."/>
            <person name="Kim D."/>
            <person name="Ryu S."/>
            <person name="Kim W."/>
        </authorList>
    </citation>
    <scope>NUCLEOTIDE SEQUENCE [LARGE SCALE GENOMIC DNA]</scope>
    <source>
        <tissue evidence="1">Muscle</tissue>
    </source>
</reference>
<keyword evidence="2" id="KW-1185">Reference proteome</keyword>
<protein>
    <submittedName>
        <fullName evidence="1">Uncharacterized protein</fullName>
    </submittedName>
</protein>
<gene>
    <name evidence="1" type="ORF">E2C01_009250</name>
</gene>
<accession>A0A5B7D5E5</accession>
<sequence length="97" mass="10114">MSTEAITSSASLRPQYVGKWRNWGETISKIFSLKKSTYPHAPKLAGEGPRSLLGIRDGLEVGVLSSGNNKAAELVVLMGLAQGGVVGTSGKASKTLV</sequence>
<evidence type="ECO:0000313" key="1">
    <source>
        <dbReference type="EMBL" id="MPC16426.1"/>
    </source>
</evidence>
<proteinExistence type="predicted"/>
<organism evidence="1 2">
    <name type="scientific">Portunus trituberculatus</name>
    <name type="common">Swimming crab</name>
    <name type="synonym">Neptunus trituberculatus</name>
    <dbReference type="NCBI Taxonomy" id="210409"/>
    <lineage>
        <taxon>Eukaryota</taxon>
        <taxon>Metazoa</taxon>
        <taxon>Ecdysozoa</taxon>
        <taxon>Arthropoda</taxon>
        <taxon>Crustacea</taxon>
        <taxon>Multicrustacea</taxon>
        <taxon>Malacostraca</taxon>
        <taxon>Eumalacostraca</taxon>
        <taxon>Eucarida</taxon>
        <taxon>Decapoda</taxon>
        <taxon>Pleocyemata</taxon>
        <taxon>Brachyura</taxon>
        <taxon>Eubrachyura</taxon>
        <taxon>Portunoidea</taxon>
        <taxon>Portunidae</taxon>
        <taxon>Portuninae</taxon>
        <taxon>Portunus</taxon>
    </lineage>
</organism>
<comment type="caution">
    <text evidence="1">The sequence shown here is derived from an EMBL/GenBank/DDBJ whole genome shotgun (WGS) entry which is preliminary data.</text>
</comment>
<dbReference type="AlphaFoldDB" id="A0A5B7D5E5"/>
<name>A0A5B7D5E5_PORTR</name>